<keyword evidence="4" id="KW-0694">RNA-binding</keyword>
<dbReference type="InterPro" id="IPR010173">
    <property type="entry name" value="CRISPR-assoc_Csm5"/>
</dbReference>
<organism evidence="9 10">
    <name type="scientific">Caminibacter mediatlanticus TB-2</name>
    <dbReference type="NCBI Taxonomy" id="391592"/>
    <lineage>
        <taxon>Bacteria</taxon>
        <taxon>Pseudomonadati</taxon>
        <taxon>Campylobacterota</taxon>
        <taxon>Epsilonproteobacteria</taxon>
        <taxon>Nautiliales</taxon>
        <taxon>Nautiliaceae</taxon>
        <taxon>Caminibacter</taxon>
    </lineage>
</organism>
<evidence type="ECO:0000256" key="6">
    <source>
        <dbReference type="ARBA" id="ARBA00031720"/>
    </source>
</evidence>
<gene>
    <name evidence="9" type="primary">csm5</name>
    <name evidence="9" type="ORF">FE773_09030</name>
</gene>
<dbReference type="InterPro" id="IPR005537">
    <property type="entry name" value="RAMP_III_fam"/>
</dbReference>
<protein>
    <recommendedName>
        <fullName evidence="3">CRISPR system Cms protein Csm5</fullName>
    </recommendedName>
    <alternativeName>
        <fullName evidence="6">CRISPR type III A-associated protein Csm5</fullName>
    </alternativeName>
</protein>
<feature type="domain" description="CRISPR type III-associated protein" evidence="8">
    <location>
        <begin position="3"/>
        <end position="240"/>
    </location>
</feature>
<name>A0ABX5VAK1_9BACT</name>
<evidence type="ECO:0000256" key="3">
    <source>
        <dbReference type="ARBA" id="ARBA00016113"/>
    </source>
</evidence>
<sequence length="339" mass="40143">MLKIEVLTPLHISSGKNYELGFNALENDELIYLFDEFKITEFFIKNNIFLPDSFEELKNLIDKKKYELIENNIYVRKIENYLKINKAILEHISTQNHVFIPGSSIKGAIRTAYINKLIKQGKFNSEIVRLEDIKNKLSSNKIDYKRKKELKKQKENLIKTINQKIDKETKNYFKYLKVGDTVASFKTQIFKSINIKKEKDYQKNRTYKVEEFANFLETIIPNQKDEIFFKYENYYFDDILEVCNEFYKPIFEEDVKYYFCKSIDFDVSKLSKNQFLLNIGRFSGAEAKSIQDIRVLSKTGASNDFETTTKTFALDKKGTPPYFEKELYPFGWVLCEIVE</sequence>
<evidence type="ECO:0000256" key="4">
    <source>
        <dbReference type="ARBA" id="ARBA00022884"/>
    </source>
</evidence>
<evidence type="ECO:0000259" key="8">
    <source>
        <dbReference type="Pfam" id="PF03787"/>
    </source>
</evidence>
<dbReference type="Proteomes" id="UP000306825">
    <property type="component" value="Chromosome"/>
</dbReference>
<reference evidence="9 10" key="1">
    <citation type="submission" date="2019-05" db="EMBL/GenBank/DDBJ databases">
        <title>A comparative analysis of the Nautiliaceae.</title>
        <authorList>
            <person name="Grosche A."/>
            <person name="Smedile F."/>
            <person name="Vetriani C."/>
        </authorList>
    </citation>
    <scope>NUCLEOTIDE SEQUENCE [LARGE SCALE GENOMIC DNA]</scope>
    <source>
        <strain evidence="9 10">TB-2</strain>
    </source>
</reference>
<keyword evidence="5" id="KW-0051">Antiviral defense</keyword>
<dbReference type="EMBL" id="CP040463">
    <property type="protein sequence ID" value="QCT95330.1"/>
    <property type="molecule type" value="Genomic_DNA"/>
</dbReference>
<accession>A0ABX5VAK1</accession>
<evidence type="ECO:0000313" key="10">
    <source>
        <dbReference type="Proteomes" id="UP000306825"/>
    </source>
</evidence>
<evidence type="ECO:0000256" key="5">
    <source>
        <dbReference type="ARBA" id="ARBA00023118"/>
    </source>
</evidence>
<dbReference type="RefSeq" id="WP_138323885.1">
    <property type="nucleotide sequence ID" value="NZ_CP040463.1"/>
</dbReference>
<keyword evidence="10" id="KW-1185">Reference proteome</keyword>
<comment type="function">
    <text evidence="1">This subunit might be involved in maturation of a crRNA intermediate to its mature form.</text>
</comment>
<evidence type="ECO:0000256" key="7">
    <source>
        <dbReference type="SAM" id="Coils"/>
    </source>
</evidence>
<evidence type="ECO:0000256" key="1">
    <source>
        <dbReference type="ARBA" id="ARBA00003088"/>
    </source>
</evidence>
<dbReference type="NCBIfam" id="TIGR01899">
    <property type="entry name" value="cas_TM1807_csm5"/>
    <property type="match status" value="1"/>
</dbReference>
<proteinExistence type="inferred from homology"/>
<comment type="similarity">
    <text evidence="2">Belongs to the CRISPR-associated Csm5 family.</text>
</comment>
<dbReference type="Pfam" id="PF03787">
    <property type="entry name" value="RAMPs"/>
    <property type="match status" value="1"/>
</dbReference>
<evidence type="ECO:0000313" key="9">
    <source>
        <dbReference type="EMBL" id="QCT95330.1"/>
    </source>
</evidence>
<dbReference type="PANTHER" id="PTHR38007:SF1">
    <property type="entry name" value="CRISPR SYSTEM CMS PROTEIN CSM5"/>
    <property type="match status" value="1"/>
</dbReference>
<evidence type="ECO:0000256" key="2">
    <source>
        <dbReference type="ARBA" id="ARBA00006680"/>
    </source>
</evidence>
<dbReference type="PANTHER" id="PTHR38007">
    <property type="entry name" value="CRISPR SYSTEM CMS PROTEIN CSM5"/>
    <property type="match status" value="1"/>
</dbReference>
<keyword evidence="7" id="KW-0175">Coiled coil</keyword>
<feature type="coiled-coil region" evidence="7">
    <location>
        <begin position="144"/>
        <end position="171"/>
    </location>
</feature>